<evidence type="ECO:0000256" key="1">
    <source>
        <dbReference type="ARBA" id="ARBA00007734"/>
    </source>
</evidence>
<dbReference type="InterPro" id="IPR008258">
    <property type="entry name" value="Transglycosylase_SLT_dom_1"/>
</dbReference>
<keyword evidence="4" id="KW-1185">Reference proteome</keyword>
<feature type="domain" description="Transglycosylase SLT" evidence="2">
    <location>
        <begin position="99"/>
        <end position="195"/>
    </location>
</feature>
<dbReference type="PANTHER" id="PTHR37423">
    <property type="entry name" value="SOLUBLE LYTIC MUREIN TRANSGLYCOSYLASE-RELATED"/>
    <property type="match status" value="1"/>
</dbReference>
<dbReference type="SUPFAM" id="SSF53955">
    <property type="entry name" value="Lysozyme-like"/>
    <property type="match status" value="1"/>
</dbReference>
<sequence length="221" mass="23158">MGRSWEKSAGSWAPPERRRVALAGLVGALLLHPAMASATGSVYVSYAADGVPSYASQRLDPSYRLLIRGENPPQDRGTASRKLARVDQAAGKLQLTPLIDHYARLHQVAPELVAAVVGVESGYNARAVSPKGALGAMQLMPATAARYGVTDAGDAAQNIDAGVRHLKDLLNAHQGNVALALAAYNAGQGAVARHRGRIPPYPETMLYVPAVLAAAARGTRP</sequence>
<dbReference type="EMBL" id="JDST02000082">
    <property type="protein sequence ID" value="KFB75548.1"/>
    <property type="molecule type" value="Genomic_DNA"/>
</dbReference>
<reference evidence="3" key="1">
    <citation type="submission" date="2014-02" db="EMBL/GenBank/DDBJ databases">
        <title>Expanding our view of genomic diversity in Candidatus Accumulibacter clades.</title>
        <authorList>
            <person name="Skennerton C.T."/>
            <person name="Barr J.J."/>
            <person name="Slater F.R."/>
            <person name="Bond P.L."/>
            <person name="Tyson G.W."/>
        </authorList>
    </citation>
    <scope>NUCLEOTIDE SEQUENCE [LARGE SCALE GENOMIC DNA]</scope>
</reference>
<name>A0A080M2U9_9PROT</name>
<dbReference type="RefSeq" id="WP_273704766.1">
    <property type="nucleotide sequence ID" value="NZ_JDST02000082.1"/>
</dbReference>
<accession>A0A080M2U9</accession>
<dbReference type="PANTHER" id="PTHR37423:SF2">
    <property type="entry name" value="MEMBRANE-BOUND LYTIC MUREIN TRANSGLYCOSYLASE C"/>
    <property type="match status" value="1"/>
</dbReference>
<gene>
    <name evidence="3" type="primary">mltF</name>
    <name evidence="3" type="ORF">AW06_003380</name>
</gene>
<comment type="similarity">
    <text evidence="1">Belongs to the transglycosylase Slt family.</text>
</comment>
<evidence type="ECO:0000313" key="3">
    <source>
        <dbReference type="EMBL" id="KFB75548.1"/>
    </source>
</evidence>
<proteinExistence type="inferred from homology"/>
<keyword evidence="3" id="KW-0456">Lyase</keyword>
<dbReference type="Proteomes" id="UP000021315">
    <property type="component" value="Unassembled WGS sequence"/>
</dbReference>
<dbReference type="Pfam" id="PF01464">
    <property type="entry name" value="SLT"/>
    <property type="match status" value="1"/>
</dbReference>
<dbReference type="STRING" id="1453999.AW06_003380"/>
<dbReference type="EC" id="4.2.2.-" evidence="3"/>
<evidence type="ECO:0000313" key="4">
    <source>
        <dbReference type="Proteomes" id="UP000021315"/>
    </source>
</evidence>
<evidence type="ECO:0000259" key="2">
    <source>
        <dbReference type="Pfam" id="PF01464"/>
    </source>
</evidence>
<dbReference type="InterPro" id="IPR023346">
    <property type="entry name" value="Lysozyme-like_dom_sf"/>
</dbReference>
<dbReference type="Gene3D" id="1.10.530.10">
    <property type="match status" value="1"/>
</dbReference>
<comment type="caution">
    <text evidence="3">The sequence shown here is derived from an EMBL/GenBank/DDBJ whole genome shotgun (WGS) entry which is preliminary data.</text>
</comment>
<dbReference type="AlphaFoldDB" id="A0A080M2U9"/>
<protein>
    <submittedName>
        <fullName evidence="3">Membrane-bound lytic murein transglycosylase F</fullName>
        <ecNumber evidence="3">4.2.2.-</ecNumber>
    </submittedName>
</protein>
<dbReference type="GO" id="GO:0016829">
    <property type="term" value="F:lyase activity"/>
    <property type="evidence" value="ECO:0007669"/>
    <property type="project" value="UniProtKB-KW"/>
</dbReference>
<organism evidence="3 4">
    <name type="scientific">Candidatus Accumulibacter cognatus</name>
    <dbReference type="NCBI Taxonomy" id="2954383"/>
    <lineage>
        <taxon>Bacteria</taxon>
        <taxon>Pseudomonadati</taxon>
        <taxon>Pseudomonadota</taxon>
        <taxon>Betaproteobacteria</taxon>
        <taxon>Candidatus Accumulibacter</taxon>
    </lineage>
</organism>
<dbReference type="CDD" id="cd00254">
    <property type="entry name" value="LT-like"/>
    <property type="match status" value="1"/>
</dbReference>